<gene>
    <name evidence="2" type="ORF">HNR30_003597</name>
</gene>
<organism evidence="2 3">
    <name type="scientific">Nonomuraea soli</name>
    <dbReference type="NCBI Taxonomy" id="1032476"/>
    <lineage>
        <taxon>Bacteria</taxon>
        <taxon>Bacillati</taxon>
        <taxon>Actinomycetota</taxon>
        <taxon>Actinomycetes</taxon>
        <taxon>Streptosporangiales</taxon>
        <taxon>Streptosporangiaceae</taxon>
        <taxon>Nonomuraea</taxon>
    </lineage>
</organism>
<dbReference type="RefSeq" id="WP_181610958.1">
    <property type="nucleotide sequence ID" value="NZ_BAABAM010000002.1"/>
</dbReference>
<dbReference type="PANTHER" id="PTHR38113">
    <property type="match status" value="1"/>
</dbReference>
<name>A0A7W0HR49_9ACTN</name>
<dbReference type="Proteomes" id="UP000530928">
    <property type="component" value="Unassembled WGS sequence"/>
</dbReference>
<proteinExistence type="predicted"/>
<dbReference type="InterPro" id="IPR018744">
    <property type="entry name" value="DUF2293"/>
</dbReference>
<reference evidence="2 3" key="1">
    <citation type="submission" date="2020-07" db="EMBL/GenBank/DDBJ databases">
        <title>Genomic Encyclopedia of Type Strains, Phase IV (KMG-IV): sequencing the most valuable type-strain genomes for metagenomic binning, comparative biology and taxonomic classification.</title>
        <authorList>
            <person name="Goeker M."/>
        </authorList>
    </citation>
    <scope>NUCLEOTIDE SEQUENCE [LARGE SCALE GENOMIC DNA]</scope>
    <source>
        <strain evidence="2 3">DSM 45533</strain>
    </source>
</reference>
<sequence>MSLTVRVAKAAEIALATRKHVTFLDVVTGLRWLHTRHVDTWRQGRAATLSELAAVDDERMVQAAALLRDWARAQGLRPAAVPYLSGSRDRRELRFTREGDQEAFRTHWLSAELSEARVRQLTAEKVPDLVVVVPQKAWTCADCGETGPYLIMEEERPHCLTCTDLDHLVLLPAGNATLSRRAKKESTLSAVVVEFNRRRKIYQRVGVLVEEAALALAEEQCLADEEVRLRRRDRDRERRDHQDEEYQARMAAEIARLFPGCPDGRAEEIARHAGRRGSGRVGRTAAAKVLDENAITLAVVASVRHLDTDYDTLLMQGVPRMLARERIREKIEAKLASWR</sequence>
<comment type="caution">
    <text evidence="2">The sequence shown here is derived from an EMBL/GenBank/DDBJ whole genome shotgun (WGS) entry which is preliminary data.</text>
</comment>
<protein>
    <recommendedName>
        <fullName evidence="1">DUF2293 domain-containing protein</fullName>
    </recommendedName>
</protein>
<keyword evidence="3" id="KW-1185">Reference proteome</keyword>
<evidence type="ECO:0000259" key="1">
    <source>
        <dbReference type="Pfam" id="PF10056"/>
    </source>
</evidence>
<dbReference type="AlphaFoldDB" id="A0A7W0HR49"/>
<evidence type="ECO:0000313" key="3">
    <source>
        <dbReference type="Proteomes" id="UP000530928"/>
    </source>
</evidence>
<accession>A0A7W0HR49</accession>
<dbReference type="PANTHER" id="PTHR38113:SF2">
    <property type="entry name" value="DUF2293 DOMAIN-CONTAINING PROTEIN"/>
    <property type="match status" value="1"/>
</dbReference>
<evidence type="ECO:0000313" key="2">
    <source>
        <dbReference type="EMBL" id="MBA2892256.1"/>
    </source>
</evidence>
<feature type="domain" description="DUF2293" evidence="1">
    <location>
        <begin position="254"/>
        <end position="339"/>
    </location>
</feature>
<dbReference type="Pfam" id="PF10056">
    <property type="entry name" value="DUF2293"/>
    <property type="match status" value="1"/>
</dbReference>
<dbReference type="EMBL" id="JACDUR010000003">
    <property type="protein sequence ID" value="MBA2892256.1"/>
    <property type="molecule type" value="Genomic_DNA"/>
</dbReference>